<keyword evidence="9 10" id="KW-0472">Membrane</keyword>
<evidence type="ECO:0000313" key="13">
    <source>
        <dbReference type="Proteomes" id="UP000245086"/>
    </source>
</evidence>
<evidence type="ECO:0000256" key="5">
    <source>
        <dbReference type="ARBA" id="ARBA00022500"/>
    </source>
</evidence>
<sequence>MAGKNEKPADDGEEGEAGAAGGKKKLAGKQLILFIVLPAILLLGGGGAAAYFLIFAKKPAATAEAKEGEKGKDEKKKDEKKKEKGKDDKGGDKKDGEDGIKLAEGPNGEAFLTLPEIIVNIATADNKPAYLKLRLTLQAKDMETAETIEPMLPRIRDQYTGFLRELRMEDVAGSAGYSRLQLELLKRVNLAIAPAQVDAVLIEEMLVQ</sequence>
<dbReference type="GO" id="GO:0071978">
    <property type="term" value="P:bacterial-type flagellum-dependent swarming motility"/>
    <property type="evidence" value="ECO:0007669"/>
    <property type="project" value="TreeGrafter"/>
</dbReference>
<dbReference type="AlphaFoldDB" id="A0A2P2E8Q2"/>
<gene>
    <name evidence="12" type="primary">fliL</name>
    <name evidence="12" type="ORF">PbB2_01106</name>
</gene>
<dbReference type="PANTHER" id="PTHR35091">
    <property type="entry name" value="FLAGELLAR PROTEIN FLIL"/>
    <property type="match status" value="1"/>
</dbReference>
<dbReference type="InterPro" id="IPR005503">
    <property type="entry name" value="FliL"/>
</dbReference>
<feature type="compositionally biased region" description="Basic and acidic residues" evidence="11">
    <location>
        <begin position="64"/>
        <end position="101"/>
    </location>
</feature>
<reference evidence="12 13" key="1">
    <citation type="journal article" date="2018" name="Genome Announc.">
        <title>Draft Genome Sequence of "Candidatus Phycosocius bacilliformis," an Alphaproteobacterial Ectosymbiont of the Hydrocarbon-Producing Green Alga Botryococcus braunii.</title>
        <authorList>
            <person name="Tanabe Y."/>
            <person name="Yamaguchi H."/>
            <person name="Watanabe M.M."/>
        </authorList>
    </citation>
    <scope>NUCLEOTIDE SEQUENCE [LARGE SCALE GENOMIC DNA]</scope>
    <source>
        <strain evidence="12 13">BOTRYCO-2</strain>
    </source>
</reference>
<comment type="function">
    <text evidence="1 10">Controls the rotational direction of flagella during chemotaxis.</text>
</comment>
<dbReference type="GO" id="GO:0005886">
    <property type="term" value="C:plasma membrane"/>
    <property type="evidence" value="ECO:0007669"/>
    <property type="project" value="UniProtKB-SubCell"/>
</dbReference>
<name>A0A2P2E8Q2_9PROT</name>
<evidence type="ECO:0000256" key="4">
    <source>
        <dbReference type="ARBA" id="ARBA00022475"/>
    </source>
</evidence>
<dbReference type="Proteomes" id="UP000245086">
    <property type="component" value="Unassembled WGS sequence"/>
</dbReference>
<feature type="region of interest" description="Disordered" evidence="11">
    <location>
        <begin position="1"/>
        <end position="21"/>
    </location>
</feature>
<evidence type="ECO:0000256" key="1">
    <source>
        <dbReference type="ARBA" id="ARBA00002254"/>
    </source>
</evidence>
<keyword evidence="12" id="KW-0966">Cell projection</keyword>
<protein>
    <recommendedName>
        <fullName evidence="10">Flagellar protein FliL</fullName>
    </recommendedName>
</protein>
<dbReference type="GO" id="GO:0006935">
    <property type="term" value="P:chemotaxis"/>
    <property type="evidence" value="ECO:0007669"/>
    <property type="project" value="UniProtKB-KW"/>
</dbReference>
<feature type="compositionally biased region" description="Basic and acidic residues" evidence="11">
    <location>
        <begin position="1"/>
        <end position="10"/>
    </location>
</feature>
<comment type="similarity">
    <text evidence="3 10">Belongs to the FliL family.</text>
</comment>
<dbReference type="Pfam" id="PF03748">
    <property type="entry name" value="FliL"/>
    <property type="match status" value="1"/>
</dbReference>
<accession>A0A2P2E8Q2</accession>
<feature type="transmembrane region" description="Helical" evidence="10">
    <location>
        <begin position="31"/>
        <end position="54"/>
    </location>
</feature>
<keyword evidence="12" id="KW-0969">Cilium</keyword>
<keyword evidence="7 10" id="KW-0283">Flagellar rotation</keyword>
<keyword evidence="13" id="KW-1185">Reference proteome</keyword>
<evidence type="ECO:0000256" key="7">
    <source>
        <dbReference type="ARBA" id="ARBA00022779"/>
    </source>
</evidence>
<keyword evidence="6 10" id="KW-0812">Transmembrane</keyword>
<proteinExistence type="inferred from homology"/>
<evidence type="ECO:0000313" key="12">
    <source>
        <dbReference type="EMBL" id="GBF57439.1"/>
    </source>
</evidence>
<keyword evidence="10" id="KW-0997">Cell inner membrane</keyword>
<keyword evidence="8 10" id="KW-1133">Transmembrane helix</keyword>
<evidence type="ECO:0000256" key="6">
    <source>
        <dbReference type="ARBA" id="ARBA00022692"/>
    </source>
</evidence>
<keyword evidence="12" id="KW-0282">Flagellum</keyword>
<evidence type="ECO:0000256" key="2">
    <source>
        <dbReference type="ARBA" id="ARBA00004162"/>
    </source>
</evidence>
<keyword evidence="5 10" id="KW-0145">Chemotaxis</keyword>
<organism evidence="12 13">
    <name type="scientific">Candidatus Phycosocius bacilliformis</name>
    <dbReference type="NCBI Taxonomy" id="1445552"/>
    <lineage>
        <taxon>Bacteria</taxon>
        <taxon>Pseudomonadati</taxon>
        <taxon>Pseudomonadota</taxon>
        <taxon>Alphaproteobacteria</taxon>
        <taxon>Caulobacterales</taxon>
        <taxon>Caulobacterales incertae sedis</taxon>
        <taxon>Candidatus Phycosocius</taxon>
    </lineage>
</organism>
<evidence type="ECO:0000256" key="11">
    <source>
        <dbReference type="SAM" id="MobiDB-lite"/>
    </source>
</evidence>
<feature type="region of interest" description="Disordered" evidence="11">
    <location>
        <begin position="63"/>
        <end position="102"/>
    </location>
</feature>
<comment type="subcellular location">
    <subcellularLocation>
        <location evidence="10">Cell inner membrane</location>
    </subcellularLocation>
    <subcellularLocation>
        <location evidence="2">Cell membrane</location>
        <topology evidence="2">Single-pass membrane protein</topology>
    </subcellularLocation>
</comment>
<dbReference type="OrthoDB" id="7304620at2"/>
<keyword evidence="4" id="KW-1003">Cell membrane</keyword>
<comment type="caution">
    <text evidence="12">The sequence shown here is derived from an EMBL/GenBank/DDBJ whole genome shotgun (WGS) entry which is preliminary data.</text>
</comment>
<dbReference type="EMBL" id="BFBR01000003">
    <property type="protein sequence ID" value="GBF57439.1"/>
    <property type="molecule type" value="Genomic_DNA"/>
</dbReference>
<dbReference type="RefSeq" id="WP_108984332.1">
    <property type="nucleotide sequence ID" value="NZ_BFBR01000003.1"/>
</dbReference>
<evidence type="ECO:0000256" key="10">
    <source>
        <dbReference type="RuleBase" id="RU364125"/>
    </source>
</evidence>
<evidence type="ECO:0000256" key="3">
    <source>
        <dbReference type="ARBA" id="ARBA00008281"/>
    </source>
</evidence>
<evidence type="ECO:0000256" key="9">
    <source>
        <dbReference type="ARBA" id="ARBA00023136"/>
    </source>
</evidence>
<dbReference type="GO" id="GO:0009425">
    <property type="term" value="C:bacterial-type flagellum basal body"/>
    <property type="evidence" value="ECO:0007669"/>
    <property type="project" value="InterPro"/>
</dbReference>
<evidence type="ECO:0000256" key="8">
    <source>
        <dbReference type="ARBA" id="ARBA00022989"/>
    </source>
</evidence>
<dbReference type="PANTHER" id="PTHR35091:SF2">
    <property type="entry name" value="FLAGELLAR PROTEIN FLIL"/>
    <property type="match status" value="1"/>
</dbReference>